<name>A0A6N2YEG4_MEDGN</name>
<evidence type="ECO:0000313" key="1">
    <source>
        <dbReference type="EMBL" id="VYT64356.1"/>
    </source>
</evidence>
<reference evidence="1" key="1">
    <citation type="submission" date="2019-11" db="EMBL/GenBank/DDBJ databases">
        <authorList>
            <person name="Feng L."/>
        </authorList>
    </citation>
    <scope>NUCLEOTIDE SEQUENCE</scope>
    <source>
        <strain evidence="1">RgnavusLFYP19</strain>
    </source>
</reference>
<protein>
    <recommendedName>
        <fullName evidence="2">IS110 family transposase</fullName>
    </recommendedName>
</protein>
<dbReference type="EMBL" id="CACRUK010000003">
    <property type="protein sequence ID" value="VYT64356.1"/>
    <property type="molecule type" value="Genomic_DNA"/>
</dbReference>
<sequence>MAHADEFKELHAYYTTRKDNPLKKLQSLIVIACKILRVIFAILTKGMTYDPKKMLRDIVRPNEQSVQVA</sequence>
<evidence type="ECO:0008006" key="2">
    <source>
        <dbReference type="Google" id="ProtNLM"/>
    </source>
</evidence>
<proteinExistence type="predicted"/>
<organism evidence="1">
    <name type="scientific">Mediterraneibacter gnavus</name>
    <name type="common">Ruminococcus gnavus</name>
    <dbReference type="NCBI Taxonomy" id="33038"/>
    <lineage>
        <taxon>Bacteria</taxon>
        <taxon>Bacillati</taxon>
        <taxon>Bacillota</taxon>
        <taxon>Clostridia</taxon>
        <taxon>Lachnospirales</taxon>
        <taxon>Lachnospiraceae</taxon>
        <taxon>Mediterraneibacter</taxon>
    </lineage>
</organism>
<gene>
    <name evidence="1" type="ORF">RGLFYP19_00343</name>
</gene>
<dbReference type="AlphaFoldDB" id="A0A6N2YEG4"/>
<accession>A0A6N2YEG4</accession>